<name>A0A8H2VU43_9HELO</name>
<organism evidence="2 3">
    <name type="scientific">Sclerotinia trifoliorum</name>
    <dbReference type="NCBI Taxonomy" id="28548"/>
    <lineage>
        <taxon>Eukaryota</taxon>
        <taxon>Fungi</taxon>
        <taxon>Dikarya</taxon>
        <taxon>Ascomycota</taxon>
        <taxon>Pezizomycotina</taxon>
        <taxon>Leotiomycetes</taxon>
        <taxon>Helotiales</taxon>
        <taxon>Sclerotiniaceae</taxon>
        <taxon>Sclerotinia</taxon>
    </lineage>
</organism>
<comment type="caution">
    <text evidence="2">The sequence shown here is derived from an EMBL/GenBank/DDBJ whole genome shotgun (WGS) entry which is preliminary data.</text>
</comment>
<feature type="chain" id="PRO_5034790414" evidence="1">
    <location>
        <begin position="18"/>
        <end position="141"/>
    </location>
</feature>
<protein>
    <submittedName>
        <fullName evidence="2">129ea844-b6dd-42f9-8505-9214cc71f927</fullName>
    </submittedName>
</protein>
<evidence type="ECO:0000256" key="1">
    <source>
        <dbReference type="SAM" id="SignalP"/>
    </source>
</evidence>
<proteinExistence type="predicted"/>
<keyword evidence="1" id="KW-0732">Signal</keyword>
<keyword evidence="3" id="KW-1185">Reference proteome</keyword>
<dbReference type="AlphaFoldDB" id="A0A8H2VU43"/>
<feature type="signal peptide" evidence="1">
    <location>
        <begin position="1"/>
        <end position="17"/>
    </location>
</feature>
<reference evidence="2" key="1">
    <citation type="submission" date="2020-10" db="EMBL/GenBank/DDBJ databases">
        <authorList>
            <person name="Kusch S."/>
        </authorList>
    </citation>
    <scope>NUCLEOTIDE SEQUENCE</scope>
    <source>
        <strain evidence="2">SwB9</strain>
    </source>
</reference>
<evidence type="ECO:0000313" key="2">
    <source>
        <dbReference type="EMBL" id="CAD6444793.1"/>
    </source>
</evidence>
<evidence type="ECO:0000313" key="3">
    <source>
        <dbReference type="Proteomes" id="UP000624404"/>
    </source>
</evidence>
<accession>A0A8H2VU43</accession>
<dbReference type="EMBL" id="CAJHIA010000012">
    <property type="protein sequence ID" value="CAD6444793.1"/>
    <property type="molecule type" value="Genomic_DNA"/>
</dbReference>
<dbReference type="OrthoDB" id="3647614at2759"/>
<dbReference type="Proteomes" id="UP000624404">
    <property type="component" value="Unassembled WGS sequence"/>
</dbReference>
<sequence>MLFTTLLPLTLLPSILASPLPTTETSPSPTSTCTTITTKQDYYQGYQSPTQCGINVASGNITSGTCITITTQAIMLFPADTKCTYSLWKGVTDCSGQVTETFDLGVRMQEVGEESQGVCVGTGVMDGGRWYHGSGFLSCGC</sequence>
<gene>
    <name evidence="2" type="ORF">SCLTRI_LOCUS4585</name>
</gene>